<dbReference type="EMBL" id="ACBX02000012">
    <property type="protein sequence ID" value="EFB35810.1"/>
    <property type="molecule type" value="Genomic_DNA"/>
</dbReference>
<keyword evidence="2" id="KW-1185">Reference proteome</keyword>
<dbReference type="HOGENOM" id="CLU_162083_0_2_10"/>
<proteinExistence type="predicted"/>
<dbReference type="PaxDb" id="537011-PREVCOP_04714"/>
<dbReference type="RefSeq" id="WP_006847427.1">
    <property type="nucleotide sequence ID" value="NZ_CP085932.1"/>
</dbReference>
<dbReference type="Proteomes" id="UP000004477">
    <property type="component" value="Unassembled WGS sequence"/>
</dbReference>
<accession>D1PBY4</accession>
<gene>
    <name evidence="1" type="ORF">PREVCOP_04714</name>
</gene>
<dbReference type="STRING" id="537011.PREVCOP_04714"/>
<organism evidence="1 2">
    <name type="scientific">Segatella copri DSM 18205</name>
    <dbReference type="NCBI Taxonomy" id="537011"/>
    <lineage>
        <taxon>Bacteria</taxon>
        <taxon>Pseudomonadati</taxon>
        <taxon>Bacteroidota</taxon>
        <taxon>Bacteroidia</taxon>
        <taxon>Bacteroidales</taxon>
        <taxon>Prevotellaceae</taxon>
        <taxon>Segatella</taxon>
    </lineage>
</organism>
<protein>
    <submittedName>
        <fullName evidence="1">Uncharacterized protein</fullName>
    </submittedName>
</protein>
<sequence>MPEIARFYGIIIKMFFKPKEHEPSHIHAIYNEYVGLFNIKTFEMFEGDLPKKAQELVTEWLSLHSDELQDMWDKQIITKLPPL</sequence>
<dbReference type="AlphaFoldDB" id="D1PBY4"/>
<dbReference type="InterPro" id="IPR025427">
    <property type="entry name" value="DUF4160"/>
</dbReference>
<dbReference type="GeneID" id="69848925"/>
<evidence type="ECO:0000313" key="2">
    <source>
        <dbReference type="Proteomes" id="UP000004477"/>
    </source>
</evidence>
<evidence type="ECO:0000313" key="1">
    <source>
        <dbReference type="EMBL" id="EFB35810.1"/>
    </source>
</evidence>
<name>D1PBY4_9BACT</name>
<reference evidence="1" key="1">
    <citation type="submission" date="2009-11" db="EMBL/GenBank/DDBJ databases">
        <authorList>
            <person name="Weinstock G."/>
            <person name="Sodergren E."/>
            <person name="Clifton S."/>
            <person name="Fulton L."/>
            <person name="Fulton B."/>
            <person name="Courtney L."/>
            <person name="Fronick C."/>
            <person name="Harrison M."/>
            <person name="Strong C."/>
            <person name="Farmer C."/>
            <person name="Delahaunty K."/>
            <person name="Markovic C."/>
            <person name="Hall O."/>
            <person name="Minx P."/>
            <person name="Tomlinson C."/>
            <person name="Mitreva M."/>
            <person name="Nelson J."/>
            <person name="Hou S."/>
            <person name="Wollam A."/>
            <person name="Pepin K.H."/>
            <person name="Johnson M."/>
            <person name="Bhonagiri V."/>
            <person name="Nash W.E."/>
            <person name="Warren W."/>
            <person name="Chinwalla A."/>
            <person name="Mardis E.R."/>
            <person name="Wilson R.K."/>
        </authorList>
    </citation>
    <scope>NUCLEOTIDE SEQUENCE [LARGE SCALE GENOMIC DNA]</scope>
    <source>
        <strain evidence="1">DSM 18205</strain>
    </source>
</reference>
<dbReference type="OrthoDB" id="122670at2"/>
<comment type="caution">
    <text evidence="1">The sequence shown here is derived from an EMBL/GenBank/DDBJ whole genome shotgun (WGS) entry which is preliminary data.</text>
</comment>
<dbReference type="Pfam" id="PF13711">
    <property type="entry name" value="DUF4160"/>
    <property type="match status" value="1"/>
</dbReference>